<evidence type="ECO:0008006" key="3">
    <source>
        <dbReference type="Google" id="ProtNLM"/>
    </source>
</evidence>
<reference evidence="1 2" key="1">
    <citation type="submission" date="2018-12" db="EMBL/GenBank/DDBJ databases">
        <title>Hymenobacter gummosus sp. nov., isolated from a spring.</title>
        <authorList>
            <person name="Nie L."/>
        </authorList>
    </citation>
    <scope>NUCLEOTIDE SEQUENCE [LARGE SCALE GENOMIC DNA]</scope>
    <source>
        <strain evidence="1 2">KCTC 52166</strain>
    </source>
</reference>
<proteinExistence type="predicted"/>
<dbReference type="AlphaFoldDB" id="A0A431U235"/>
<keyword evidence="2" id="KW-1185">Reference proteome</keyword>
<dbReference type="EMBL" id="RXOF01000007">
    <property type="protein sequence ID" value="RTQ49246.1"/>
    <property type="molecule type" value="Genomic_DNA"/>
</dbReference>
<sequence>MRKNFLLLSATLMLAGMGGLVSCEKKQEEAAFEQVVTAAQSAEGAVPEEDFEKVLENTMKSLDGTNHMVVRAVEGGYTFQILDGEINVPAERVYCKSRMYGYTFANCVAHNIRIHGCVQVTFSEGYYYGSSCG</sequence>
<evidence type="ECO:0000313" key="2">
    <source>
        <dbReference type="Proteomes" id="UP000282184"/>
    </source>
</evidence>
<accession>A0A431U235</accession>
<dbReference type="PROSITE" id="PS51257">
    <property type="entry name" value="PROKAR_LIPOPROTEIN"/>
    <property type="match status" value="1"/>
</dbReference>
<gene>
    <name evidence="1" type="ORF">EJV47_13970</name>
</gene>
<evidence type="ECO:0000313" key="1">
    <source>
        <dbReference type="EMBL" id="RTQ49246.1"/>
    </source>
</evidence>
<protein>
    <recommendedName>
        <fullName evidence="3">Lipoprotein</fullName>
    </recommendedName>
</protein>
<organism evidence="1 2">
    <name type="scientific">Hymenobacter gummosus</name>
    <dbReference type="NCBI Taxonomy" id="1776032"/>
    <lineage>
        <taxon>Bacteria</taxon>
        <taxon>Pseudomonadati</taxon>
        <taxon>Bacteroidota</taxon>
        <taxon>Cytophagia</taxon>
        <taxon>Cytophagales</taxon>
        <taxon>Hymenobacteraceae</taxon>
        <taxon>Hymenobacter</taxon>
    </lineage>
</organism>
<name>A0A431U235_9BACT</name>
<dbReference type="RefSeq" id="WP_126693777.1">
    <property type="nucleotide sequence ID" value="NZ_RXOF01000007.1"/>
</dbReference>
<dbReference type="Proteomes" id="UP000282184">
    <property type="component" value="Unassembled WGS sequence"/>
</dbReference>
<comment type="caution">
    <text evidence="1">The sequence shown here is derived from an EMBL/GenBank/DDBJ whole genome shotgun (WGS) entry which is preliminary data.</text>
</comment>